<keyword evidence="3" id="KW-1185">Reference proteome</keyword>
<feature type="signal peptide" evidence="1">
    <location>
        <begin position="1"/>
        <end position="22"/>
    </location>
</feature>
<proteinExistence type="predicted"/>
<dbReference type="RefSeq" id="WP_125260052.1">
    <property type="nucleotide sequence ID" value="NZ_CP114280.1"/>
</dbReference>
<protein>
    <recommendedName>
        <fullName evidence="4">DUF3298 domain-containing protein</fullName>
    </recommendedName>
</protein>
<feature type="chain" id="PRO_5046094505" description="DUF3298 domain-containing protein" evidence="1">
    <location>
        <begin position="23"/>
        <end position="417"/>
    </location>
</feature>
<keyword evidence="1" id="KW-0732">Signal</keyword>
<dbReference type="EMBL" id="CP114280">
    <property type="protein sequence ID" value="WFN56644.1"/>
    <property type="molecule type" value="Genomic_DNA"/>
</dbReference>
<accession>A0ABY8G9I8</accession>
<dbReference type="Proteomes" id="UP001219630">
    <property type="component" value="Chromosome"/>
</dbReference>
<evidence type="ECO:0008006" key="4">
    <source>
        <dbReference type="Google" id="ProtNLM"/>
    </source>
</evidence>
<evidence type="ECO:0000313" key="2">
    <source>
        <dbReference type="EMBL" id="WFN56644.1"/>
    </source>
</evidence>
<sequence length="417" mass="46726">MKSITIKALILGGLALAQAAWADVYRGTIGKEKVVMELIMGDMMGDGRFFTEREHKSRRLIIWPDNLRNEDTEPMDDFLIVVPDVPTRPDGGESSLSEDELLQVAHMVLLIKPAGQRLQGVWREPNGTRLPVDLVRISEDDVASDNAVPVMQGLKTVSLYDYLLLPHDMPEFLGEKDIGPYRVAWWQHRATGVKTFQLVSGYPAQTMAALNQTLQQRWWQTVLGPKICENSDGTLNQRIQITLLSASLVSYVEQLHDSQCKASITAEAGAAEASKENDKLQTQAIRSYTLSTRTHKPVSLSQLFSIGETNAAGEYQLLYADFDRALPRWLTMQLQALYHDKLAASPDPTAPLLAKEWQEVSRNWFATEQGLRVYARLPYDVFGETGQITGPQWTVLPWSFVNSHPAVNVPDAERNLP</sequence>
<evidence type="ECO:0000256" key="1">
    <source>
        <dbReference type="SAM" id="SignalP"/>
    </source>
</evidence>
<evidence type="ECO:0000313" key="3">
    <source>
        <dbReference type="Proteomes" id="UP001219630"/>
    </source>
</evidence>
<name>A0ABY8G9I8_9GAMM</name>
<gene>
    <name evidence="2" type="ORF">O1Q98_05035</name>
</gene>
<reference evidence="2 3" key="1">
    <citation type="submission" date="2022-12" db="EMBL/GenBank/DDBJ databases">
        <title>Complete genome sequencing of Dickeya lacustris type strain LMG30899.</title>
        <authorList>
            <person name="Dobhal S."/>
            <person name="Arizala D."/>
            <person name="Arif M."/>
        </authorList>
    </citation>
    <scope>NUCLEOTIDE SEQUENCE [LARGE SCALE GENOMIC DNA]</scope>
    <source>
        <strain evidence="2 3">LMG30899</strain>
    </source>
</reference>
<organism evidence="2 3">
    <name type="scientific">Dickeya lacustris</name>
    <dbReference type="NCBI Taxonomy" id="2259638"/>
    <lineage>
        <taxon>Bacteria</taxon>
        <taxon>Pseudomonadati</taxon>
        <taxon>Pseudomonadota</taxon>
        <taxon>Gammaproteobacteria</taxon>
        <taxon>Enterobacterales</taxon>
        <taxon>Pectobacteriaceae</taxon>
        <taxon>Dickeya</taxon>
    </lineage>
</organism>